<feature type="region of interest" description="Disordered" evidence="1">
    <location>
        <begin position="768"/>
        <end position="817"/>
    </location>
</feature>
<dbReference type="EMBL" id="HBIP01022649">
    <property type="protein sequence ID" value="CAE0498493.1"/>
    <property type="molecule type" value="Transcribed_RNA"/>
</dbReference>
<feature type="compositionally biased region" description="Low complexity" evidence="1">
    <location>
        <begin position="802"/>
        <end position="815"/>
    </location>
</feature>
<sequence length="880" mass="91745">MRCLGLGKPHSLVRSRSLSQPNRKRCPSAIRALQHNTRTKLNVPQNTHQHASKAAFAPGSSRLGGTRQMATAATAAATEPDLQAVERTQAHLDAFLAEVRRTSIILPPPPPPLNLAEPLANRNSTSQPPIQGKDGECMIMIFPGAALAPTNYKALATATSQAAAAKYGAAGLRCWVAVAGVDLLQLLPLLGELEALEQPSAPPGTVPLPTAEMLGPMVMKEVSRQAAEQGFDDRSSRSGRLTNVLVATHSASGLYFGDAAVKHAGGLAMLGSTWSSEVLGKLAIAGGWLAGSRPMMMLTGELDGQMGWPHIMPYAAQAAWCGLRQGATYAIINKPLILLPGVNHGQLCGSAPNLARGDCVPDNSEAQALDTAADCLTAFLVLHFLPQPPPADSTANNEQQHGKSPDGPHSNWPRPPSAAAAHAALGVLQRGVHWTVNALTPYAAAVGMGDLRGTWIRAVAIDQAAAKWEDAWEGPQLPPDPSNPSSISAFDYMVPPPFGISPNVGVPSTATGSTWGTPAPSPPSPMGTMPSRTFALGPLSACTQGLSPGMVMAAERGAAEAQMCIAGGAVAAGLLPPAALGRVRVVASVHPALNSFLYSQPTVRSLPGGRAEVHVQCFQHFPALDRPTSSPSGLYPASPDLWLKLKSGIGLAIELRHELGLPNLASEEGAAEKQGKMGKPVDLPEGSPAAAAAKGMKGVGKMVIAGTEEGAVSAADVNRAALEWALQAAPEDVHQRYLARGVPLEFGEDQVAESPPSWVRNSRISYEVQTGPPSASSPSDGVAANSKTEPQQVETSTGANGSSPSSPSEQQQQQPRAVLVRSPVLRGIVADDVSQLGSEDRRFLGSLYIKVMSRAMALEWVSIGGVRQATQGTKCLWGGH</sequence>
<feature type="region of interest" description="Disordered" evidence="1">
    <location>
        <begin position="389"/>
        <end position="418"/>
    </location>
</feature>
<proteinExistence type="predicted"/>
<dbReference type="AlphaFoldDB" id="A0A7S3R0I8"/>
<feature type="compositionally biased region" description="Polar residues" evidence="1">
    <location>
        <begin position="768"/>
        <end position="801"/>
    </location>
</feature>
<organism evidence="2">
    <name type="scientific">Dunaliella tertiolecta</name>
    <name type="common">Green alga</name>
    <dbReference type="NCBI Taxonomy" id="3047"/>
    <lineage>
        <taxon>Eukaryota</taxon>
        <taxon>Viridiplantae</taxon>
        <taxon>Chlorophyta</taxon>
        <taxon>core chlorophytes</taxon>
        <taxon>Chlorophyceae</taxon>
        <taxon>CS clade</taxon>
        <taxon>Chlamydomonadales</taxon>
        <taxon>Dunaliellaceae</taxon>
        <taxon>Dunaliella</taxon>
    </lineage>
</organism>
<name>A0A7S3R0I8_DUNTE</name>
<feature type="compositionally biased region" description="Polar residues" evidence="1">
    <location>
        <begin position="35"/>
        <end position="49"/>
    </location>
</feature>
<feature type="region of interest" description="Disordered" evidence="1">
    <location>
        <begin position="668"/>
        <end position="689"/>
    </location>
</feature>
<feature type="region of interest" description="Disordered" evidence="1">
    <location>
        <begin position="35"/>
        <end position="64"/>
    </location>
</feature>
<gene>
    <name evidence="2" type="ORF">DTER00134_LOCUS13566</name>
</gene>
<evidence type="ECO:0000256" key="1">
    <source>
        <dbReference type="SAM" id="MobiDB-lite"/>
    </source>
</evidence>
<evidence type="ECO:0000313" key="2">
    <source>
        <dbReference type="EMBL" id="CAE0498493.1"/>
    </source>
</evidence>
<reference evidence="2" key="1">
    <citation type="submission" date="2021-01" db="EMBL/GenBank/DDBJ databases">
        <authorList>
            <person name="Corre E."/>
            <person name="Pelletier E."/>
            <person name="Niang G."/>
            <person name="Scheremetjew M."/>
            <person name="Finn R."/>
            <person name="Kale V."/>
            <person name="Holt S."/>
            <person name="Cochrane G."/>
            <person name="Meng A."/>
            <person name="Brown T."/>
            <person name="Cohen L."/>
        </authorList>
    </citation>
    <scope>NUCLEOTIDE SEQUENCE</scope>
    <source>
        <strain evidence="2">CCMP1320</strain>
    </source>
</reference>
<accession>A0A7S3R0I8</accession>
<protein>
    <submittedName>
        <fullName evidence="2">Uncharacterized protein</fullName>
    </submittedName>
</protein>